<dbReference type="Gene3D" id="2.170.120.20">
    <property type="entry name" value="Ribosomal protein L25, beta domain"/>
    <property type="match status" value="1"/>
</dbReference>
<dbReference type="PANTHER" id="PTHR33284:SF1">
    <property type="entry name" value="RIBOSOMAL PROTEIN L25_GLN-TRNA SYNTHETASE, ANTI-CODON-BINDING DOMAIN-CONTAINING PROTEIN"/>
    <property type="match status" value="1"/>
</dbReference>
<comment type="caution">
    <text evidence="8">The sequence shown here is derived from an EMBL/GenBank/DDBJ whole genome shotgun (WGS) entry which is preliminary data.</text>
</comment>
<accession>A0ABQ0C8M6</accession>
<dbReference type="HAMAP" id="MF_01334">
    <property type="entry name" value="Ribosomal_bL25_CTC"/>
    <property type="match status" value="1"/>
</dbReference>
<comment type="function">
    <text evidence="5">This is one of the proteins that binds to the 5S RNA in the ribosome where it forms part of the central protuberance.</text>
</comment>
<dbReference type="InterPro" id="IPR037121">
    <property type="entry name" value="Ribosomal_bL25_C"/>
</dbReference>
<feature type="domain" description="Large ribosomal subunit protein bL25 beta" evidence="7">
    <location>
        <begin position="103"/>
        <end position="185"/>
    </location>
</feature>
<sequence length="197" mass="21819">MAIIQAQTREGLGKGASRFLRRQARVPAVLYGGTRQNRNLSLDRKELLKLLETEGSGLRTHRQDMVIDGDVRVAVLLRDYQIHPISGMPEHVDFMRFDPNQIIQVEVPIRLKDEEICVGLKGGGMLDLIQKEVEVQCRADDLPNFLEVSVAKLEIGDAIHVRDLQLPEGVHINAEDNFTVVTVVGVHGEAAENAVAG</sequence>
<evidence type="ECO:0000313" key="9">
    <source>
        <dbReference type="Proteomes" id="UP001628193"/>
    </source>
</evidence>
<evidence type="ECO:0000313" key="8">
    <source>
        <dbReference type="EMBL" id="GAB0057050.1"/>
    </source>
</evidence>
<evidence type="ECO:0000259" key="6">
    <source>
        <dbReference type="Pfam" id="PF01386"/>
    </source>
</evidence>
<keyword evidence="3 5" id="KW-0689">Ribosomal protein</keyword>
<feature type="domain" description="Large ribosomal subunit protein bL25 L25" evidence="6">
    <location>
        <begin position="4"/>
        <end position="94"/>
    </location>
</feature>
<dbReference type="InterPro" id="IPR020057">
    <property type="entry name" value="Ribosomal_bL25_b-dom"/>
</dbReference>
<dbReference type="NCBIfam" id="TIGR00731">
    <property type="entry name" value="bL25_bact_ctc"/>
    <property type="match status" value="1"/>
</dbReference>
<dbReference type="InterPro" id="IPR001021">
    <property type="entry name" value="Ribosomal_bL25_long"/>
</dbReference>
<dbReference type="EMBL" id="BAAFGK010000004">
    <property type="protein sequence ID" value="GAB0057050.1"/>
    <property type="molecule type" value="Genomic_DNA"/>
</dbReference>
<evidence type="ECO:0000256" key="1">
    <source>
        <dbReference type="ARBA" id="ARBA00022730"/>
    </source>
</evidence>
<gene>
    <name evidence="5 8" type="primary">rplY</name>
    <name evidence="5" type="synonym">ctc</name>
    <name evidence="8" type="ORF">SIID45300_01371</name>
</gene>
<reference evidence="8 9" key="1">
    <citation type="submission" date="2024-05" db="EMBL/GenBank/DDBJ databases">
        <authorList>
            <consortium name="Candidatus Magnetaquicoccaceae bacterium FCR-1 genome sequencing consortium"/>
            <person name="Shimoshige H."/>
            <person name="Shimamura S."/>
            <person name="Taoka A."/>
            <person name="Kobayashi H."/>
            <person name="Maekawa T."/>
        </authorList>
    </citation>
    <scope>NUCLEOTIDE SEQUENCE [LARGE SCALE GENOMIC DNA]</scope>
    <source>
        <strain evidence="8 9">FCR-1</strain>
    </source>
</reference>
<evidence type="ECO:0000256" key="4">
    <source>
        <dbReference type="ARBA" id="ARBA00023274"/>
    </source>
</evidence>
<proteinExistence type="inferred from homology"/>
<organism evidence="8 9">
    <name type="scientific">Candidatus Magnetaquiglobus chichijimensis</name>
    <dbReference type="NCBI Taxonomy" id="3141448"/>
    <lineage>
        <taxon>Bacteria</taxon>
        <taxon>Pseudomonadati</taxon>
        <taxon>Pseudomonadota</taxon>
        <taxon>Magnetococcia</taxon>
        <taxon>Magnetococcales</taxon>
        <taxon>Candidatus Magnetaquicoccaceae</taxon>
        <taxon>Candidatus Magnetaquiglobus</taxon>
    </lineage>
</organism>
<dbReference type="InterPro" id="IPR029751">
    <property type="entry name" value="Ribosomal_L25_dom"/>
</dbReference>
<evidence type="ECO:0000259" key="7">
    <source>
        <dbReference type="Pfam" id="PF14693"/>
    </source>
</evidence>
<dbReference type="InterPro" id="IPR020930">
    <property type="entry name" value="Ribosomal_uL5_bac-type"/>
</dbReference>
<dbReference type="NCBIfam" id="NF004128">
    <property type="entry name" value="PRK05618.1-2"/>
    <property type="match status" value="1"/>
</dbReference>
<dbReference type="GO" id="GO:0005840">
    <property type="term" value="C:ribosome"/>
    <property type="evidence" value="ECO:0007669"/>
    <property type="project" value="UniProtKB-KW"/>
</dbReference>
<dbReference type="Gene3D" id="2.40.240.10">
    <property type="entry name" value="Ribosomal Protein L25, Chain P"/>
    <property type="match status" value="1"/>
</dbReference>
<name>A0ABQ0C8M6_9PROT</name>
<dbReference type="Proteomes" id="UP001628193">
    <property type="component" value="Unassembled WGS sequence"/>
</dbReference>
<dbReference type="Pfam" id="PF01386">
    <property type="entry name" value="Ribosomal_L25p"/>
    <property type="match status" value="1"/>
</dbReference>
<keyword evidence="2 5" id="KW-0694">RNA-binding</keyword>
<dbReference type="InterPro" id="IPR011035">
    <property type="entry name" value="Ribosomal_bL25/Gln-tRNA_synth"/>
</dbReference>
<reference evidence="8 9" key="2">
    <citation type="submission" date="2024-09" db="EMBL/GenBank/DDBJ databases">
        <title>Draft genome sequence of Candidatus Magnetaquicoccaceae bacterium FCR-1.</title>
        <authorList>
            <person name="Shimoshige H."/>
            <person name="Shimamura S."/>
            <person name="Taoka A."/>
            <person name="Kobayashi H."/>
            <person name="Maekawa T."/>
        </authorList>
    </citation>
    <scope>NUCLEOTIDE SEQUENCE [LARGE SCALE GENOMIC DNA]</scope>
    <source>
        <strain evidence="8 9">FCR-1</strain>
    </source>
</reference>
<protein>
    <recommendedName>
        <fullName evidence="5">Large ribosomal subunit protein bL25</fullName>
    </recommendedName>
    <alternativeName>
        <fullName evidence="5">General stress protein CTC</fullName>
    </alternativeName>
</protein>
<keyword evidence="4 5" id="KW-0687">Ribonucleoprotein</keyword>
<evidence type="ECO:0000256" key="2">
    <source>
        <dbReference type="ARBA" id="ARBA00022884"/>
    </source>
</evidence>
<keyword evidence="1 5" id="KW-0699">rRNA-binding</keyword>
<dbReference type="CDD" id="cd00495">
    <property type="entry name" value="Ribosomal_L25_TL5_CTC"/>
    <property type="match status" value="1"/>
</dbReference>
<evidence type="ECO:0000256" key="5">
    <source>
        <dbReference type="HAMAP-Rule" id="MF_01334"/>
    </source>
</evidence>
<dbReference type="PANTHER" id="PTHR33284">
    <property type="entry name" value="RIBOSOMAL PROTEIN L25/GLN-TRNA SYNTHETASE, ANTI-CODON-BINDING DOMAIN-CONTAINING PROTEIN"/>
    <property type="match status" value="1"/>
</dbReference>
<dbReference type="InterPro" id="IPR020056">
    <property type="entry name" value="Rbsml_bL25/Gln-tRNA_synth_N"/>
</dbReference>
<dbReference type="SUPFAM" id="SSF50715">
    <property type="entry name" value="Ribosomal protein L25-like"/>
    <property type="match status" value="1"/>
</dbReference>
<dbReference type="RefSeq" id="WP_420904759.1">
    <property type="nucleotide sequence ID" value="NZ_BAAFGK010000004.1"/>
</dbReference>
<comment type="subunit">
    <text evidence="5">Part of the 50S ribosomal subunit; part of the 5S rRNA/L5/L18/L25 subcomplex. Contacts the 5S rRNA. Binds to the 5S rRNA independently of L5 and L18.</text>
</comment>
<keyword evidence="9" id="KW-1185">Reference proteome</keyword>
<dbReference type="Pfam" id="PF14693">
    <property type="entry name" value="Ribosomal_TL5_C"/>
    <property type="match status" value="1"/>
</dbReference>
<dbReference type="NCBIfam" id="NF004612">
    <property type="entry name" value="PRK05943.1"/>
    <property type="match status" value="1"/>
</dbReference>
<comment type="similarity">
    <text evidence="5">Belongs to the bacterial ribosomal protein bL25 family. CTC subfamily.</text>
</comment>
<evidence type="ECO:0000256" key="3">
    <source>
        <dbReference type="ARBA" id="ARBA00022980"/>
    </source>
</evidence>